<dbReference type="OrthoDB" id="2425129at2759"/>
<evidence type="ECO:0000313" key="2">
    <source>
        <dbReference type="Proteomes" id="UP000789405"/>
    </source>
</evidence>
<accession>A0A9N9NN57</accession>
<dbReference type="AlphaFoldDB" id="A0A9N9NN57"/>
<dbReference type="EMBL" id="CAJVPY010013960">
    <property type="protein sequence ID" value="CAG8743782.1"/>
    <property type="molecule type" value="Genomic_DNA"/>
</dbReference>
<comment type="caution">
    <text evidence="1">The sequence shown here is derived from an EMBL/GenBank/DDBJ whole genome shotgun (WGS) entry which is preliminary data.</text>
</comment>
<sequence length="116" mass="13417">GFRSDYHFSHFSIFSPNECRSTVPSIHLRNPMFTGNSGNVNSVTFNLFEESASKRKKDDDHEKIYKFETDLRQQKYKVIGNVEGVDSILACALDWDSFEQIYLFNLIGSEYGNDFN</sequence>
<dbReference type="Proteomes" id="UP000789405">
    <property type="component" value="Unassembled WGS sequence"/>
</dbReference>
<name>A0A9N9NN57_9GLOM</name>
<reference evidence="1" key="1">
    <citation type="submission" date="2021-06" db="EMBL/GenBank/DDBJ databases">
        <authorList>
            <person name="Kallberg Y."/>
            <person name="Tangrot J."/>
            <person name="Rosling A."/>
        </authorList>
    </citation>
    <scope>NUCLEOTIDE SEQUENCE</scope>
    <source>
        <strain evidence="1">MA453B</strain>
    </source>
</reference>
<proteinExistence type="predicted"/>
<evidence type="ECO:0000313" key="1">
    <source>
        <dbReference type="EMBL" id="CAG8743782.1"/>
    </source>
</evidence>
<gene>
    <name evidence="1" type="ORF">DERYTH_LOCUS16242</name>
</gene>
<protein>
    <submittedName>
        <fullName evidence="1">14324_t:CDS:1</fullName>
    </submittedName>
</protein>
<organism evidence="1 2">
    <name type="scientific">Dentiscutata erythropus</name>
    <dbReference type="NCBI Taxonomy" id="1348616"/>
    <lineage>
        <taxon>Eukaryota</taxon>
        <taxon>Fungi</taxon>
        <taxon>Fungi incertae sedis</taxon>
        <taxon>Mucoromycota</taxon>
        <taxon>Glomeromycotina</taxon>
        <taxon>Glomeromycetes</taxon>
        <taxon>Diversisporales</taxon>
        <taxon>Gigasporaceae</taxon>
        <taxon>Dentiscutata</taxon>
    </lineage>
</organism>
<feature type="non-terminal residue" evidence="1">
    <location>
        <position position="116"/>
    </location>
</feature>
<keyword evidence="2" id="KW-1185">Reference proteome</keyword>